<proteinExistence type="predicted"/>
<sequence length="170" mass="19152">MGKVLLVHQLLLVNYGLTWANLLLNGCCYAIVNNKTHEFLIPSDLVDQGEQDRPHVVASKSSGFASTWKLSQRQVNGEWIVTIQNLRTKQFLFTGSHNLLYTADVPNGASSYYLLPKGVNGGLISQKNLFTGYSEYVRTEKYPGYGHGFVKNGKLIERSYWTFIPRTCIC</sequence>
<evidence type="ECO:0000313" key="2">
    <source>
        <dbReference type="EnsemblMetazoa" id="ENSAATROPP014825"/>
    </source>
</evidence>
<reference evidence="2" key="1">
    <citation type="submission" date="2024-04" db="UniProtKB">
        <authorList>
            <consortium name="EnsemblMetazoa"/>
        </authorList>
    </citation>
    <scope>IDENTIFICATION</scope>
    <source>
        <strain evidence="2">EBRO</strain>
    </source>
</reference>
<keyword evidence="1" id="KW-0732">Signal</keyword>
<dbReference type="AlphaFoldDB" id="A0AAG5DV59"/>
<evidence type="ECO:0000313" key="3">
    <source>
        <dbReference type="Proteomes" id="UP000075880"/>
    </source>
</evidence>
<protein>
    <submittedName>
        <fullName evidence="2">Uncharacterized protein</fullName>
    </submittedName>
</protein>
<accession>A0AAG5DV59</accession>
<name>A0AAG5DV59_ANOAO</name>
<dbReference type="Proteomes" id="UP000075880">
    <property type="component" value="Unassembled WGS sequence"/>
</dbReference>
<dbReference type="EnsemblMetazoa" id="ENSAATROPT016839">
    <property type="protein sequence ID" value="ENSAATROPP014825"/>
    <property type="gene ID" value="ENSAATROPG013785"/>
</dbReference>
<keyword evidence="3" id="KW-1185">Reference proteome</keyword>
<evidence type="ECO:0000256" key="1">
    <source>
        <dbReference type="SAM" id="SignalP"/>
    </source>
</evidence>
<feature type="signal peptide" evidence="1">
    <location>
        <begin position="1"/>
        <end position="20"/>
    </location>
</feature>
<organism evidence="2 3">
    <name type="scientific">Anopheles atroparvus</name>
    <name type="common">European mosquito</name>
    <dbReference type="NCBI Taxonomy" id="41427"/>
    <lineage>
        <taxon>Eukaryota</taxon>
        <taxon>Metazoa</taxon>
        <taxon>Ecdysozoa</taxon>
        <taxon>Arthropoda</taxon>
        <taxon>Hexapoda</taxon>
        <taxon>Insecta</taxon>
        <taxon>Pterygota</taxon>
        <taxon>Neoptera</taxon>
        <taxon>Endopterygota</taxon>
        <taxon>Diptera</taxon>
        <taxon>Nematocera</taxon>
        <taxon>Culicoidea</taxon>
        <taxon>Culicidae</taxon>
        <taxon>Anophelinae</taxon>
        <taxon>Anopheles</taxon>
    </lineage>
</organism>
<feature type="chain" id="PRO_5042610194" evidence="1">
    <location>
        <begin position="21"/>
        <end position="170"/>
    </location>
</feature>